<reference evidence="2" key="2">
    <citation type="journal article" date="2015" name="Fish Shellfish Immunol.">
        <title>Early steps in the European eel (Anguilla anguilla)-Vibrio vulnificus interaction in the gills: Role of the RtxA13 toxin.</title>
        <authorList>
            <person name="Callol A."/>
            <person name="Pajuelo D."/>
            <person name="Ebbesson L."/>
            <person name="Teles M."/>
            <person name="MacKenzie S."/>
            <person name="Amaro C."/>
        </authorList>
    </citation>
    <scope>NUCLEOTIDE SEQUENCE</scope>
</reference>
<keyword evidence="1" id="KW-0812">Transmembrane</keyword>
<protein>
    <submittedName>
        <fullName evidence="2">Uncharacterized protein</fullName>
    </submittedName>
</protein>
<dbReference type="AlphaFoldDB" id="A0A0E9SX02"/>
<evidence type="ECO:0000256" key="1">
    <source>
        <dbReference type="SAM" id="Phobius"/>
    </source>
</evidence>
<dbReference type="EMBL" id="GBXM01062771">
    <property type="protein sequence ID" value="JAH45806.1"/>
    <property type="molecule type" value="Transcribed_RNA"/>
</dbReference>
<feature type="transmembrane region" description="Helical" evidence="1">
    <location>
        <begin position="21"/>
        <end position="44"/>
    </location>
</feature>
<sequence>MLCFQKVRRKASISSEGERDTLFLLINLPQAWCPILCFSNLIIFRLRHHD</sequence>
<keyword evidence="1" id="KW-0472">Membrane</keyword>
<reference evidence="2" key="1">
    <citation type="submission" date="2014-11" db="EMBL/GenBank/DDBJ databases">
        <authorList>
            <person name="Amaro Gonzalez C."/>
        </authorList>
    </citation>
    <scope>NUCLEOTIDE SEQUENCE</scope>
</reference>
<accession>A0A0E9SX02</accession>
<evidence type="ECO:0000313" key="2">
    <source>
        <dbReference type="EMBL" id="JAH45806.1"/>
    </source>
</evidence>
<keyword evidence="1" id="KW-1133">Transmembrane helix</keyword>
<organism evidence="2">
    <name type="scientific">Anguilla anguilla</name>
    <name type="common">European freshwater eel</name>
    <name type="synonym">Muraena anguilla</name>
    <dbReference type="NCBI Taxonomy" id="7936"/>
    <lineage>
        <taxon>Eukaryota</taxon>
        <taxon>Metazoa</taxon>
        <taxon>Chordata</taxon>
        <taxon>Craniata</taxon>
        <taxon>Vertebrata</taxon>
        <taxon>Euteleostomi</taxon>
        <taxon>Actinopterygii</taxon>
        <taxon>Neopterygii</taxon>
        <taxon>Teleostei</taxon>
        <taxon>Anguilliformes</taxon>
        <taxon>Anguillidae</taxon>
        <taxon>Anguilla</taxon>
    </lineage>
</organism>
<name>A0A0E9SX02_ANGAN</name>
<proteinExistence type="predicted"/>